<name>A0A3L8Q2C6_9GAMM</name>
<dbReference type="EMBL" id="QZEI01000001">
    <property type="protein sequence ID" value="RLV61670.1"/>
    <property type="molecule type" value="Genomic_DNA"/>
</dbReference>
<comment type="caution">
    <text evidence="1">The sequence shown here is derived from an EMBL/GenBank/DDBJ whole genome shotgun (WGS) entry which is preliminary data.</text>
</comment>
<accession>A0A3L8Q2C6</accession>
<dbReference type="AlphaFoldDB" id="A0A3L8Q2C6"/>
<dbReference type="Proteomes" id="UP000281474">
    <property type="component" value="Unassembled WGS sequence"/>
</dbReference>
<evidence type="ECO:0000313" key="2">
    <source>
        <dbReference type="Proteomes" id="UP000281474"/>
    </source>
</evidence>
<organism evidence="1 2">
    <name type="scientific">Parashewanella curva</name>
    <dbReference type="NCBI Taxonomy" id="2338552"/>
    <lineage>
        <taxon>Bacteria</taxon>
        <taxon>Pseudomonadati</taxon>
        <taxon>Pseudomonadota</taxon>
        <taxon>Gammaproteobacteria</taxon>
        <taxon>Alteromonadales</taxon>
        <taxon>Shewanellaceae</taxon>
        <taxon>Parashewanella</taxon>
    </lineage>
</organism>
<evidence type="ECO:0000313" key="1">
    <source>
        <dbReference type="EMBL" id="RLV61670.1"/>
    </source>
</evidence>
<sequence length="116" mass="13058">MLSADQPTPSTVSESESAIDLKEQFTKMVNHFMAYEKKLELKLASLKQMLQDLTQSSNLILINAQSSAATALDEADRKREESLQVTLHDVKQGLKEIQDDVKEIKRITAELVNNQL</sequence>
<gene>
    <name evidence="1" type="ORF">D5018_00700</name>
</gene>
<keyword evidence="2" id="KW-1185">Reference proteome</keyword>
<reference evidence="1 2" key="1">
    <citation type="submission" date="2018-09" db="EMBL/GenBank/DDBJ databases">
        <title>Phylogeny of the Shewanellaceae, and recommendation for two new genera, Pseudoshewanella and Parashewanella.</title>
        <authorList>
            <person name="Wang G."/>
        </authorList>
    </citation>
    <scope>NUCLEOTIDE SEQUENCE [LARGE SCALE GENOMIC DNA]</scope>
    <source>
        <strain evidence="1 2">C51</strain>
    </source>
</reference>
<protein>
    <submittedName>
        <fullName evidence="1">Uncharacterized protein</fullName>
    </submittedName>
</protein>
<proteinExistence type="predicted"/>